<dbReference type="Proteomes" id="UP000193986">
    <property type="component" value="Unassembled WGS sequence"/>
</dbReference>
<evidence type="ECO:0000256" key="2">
    <source>
        <dbReference type="SAM" id="MobiDB-lite"/>
    </source>
</evidence>
<feature type="region of interest" description="Disordered" evidence="2">
    <location>
        <begin position="259"/>
        <end position="282"/>
    </location>
</feature>
<proteinExistence type="predicted"/>
<dbReference type="AlphaFoldDB" id="A0A1Y2BJX9"/>
<dbReference type="EMBL" id="MCFC01000002">
    <property type="protein sequence ID" value="ORY35081.1"/>
    <property type="molecule type" value="Genomic_DNA"/>
</dbReference>
<feature type="coiled-coil region" evidence="1">
    <location>
        <begin position="516"/>
        <end position="543"/>
    </location>
</feature>
<dbReference type="InParanoid" id="A0A1Y2BJX9"/>
<keyword evidence="1" id="KW-0175">Coiled coil</keyword>
<feature type="compositionally biased region" description="Polar residues" evidence="2">
    <location>
        <begin position="606"/>
        <end position="631"/>
    </location>
</feature>
<organism evidence="3 4">
    <name type="scientific">Naematelia encephala</name>
    <dbReference type="NCBI Taxonomy" id="71784"/>
    <lineage>
        <taxon>Eukaryota</taxon>
        <taxon>Fungi</taxon>
        <taxon>Dikarya</taxon>
        <taxon>Basidiomycota</taxon>
        <taxon>Agaricomycotina</taxon>
        <taxon>Tremellomycetes</taxon>
        <taxon>Tremellales</taxon>
        <taxon>Naemateliaceae</taxon>
        <taxon>Naematelia</taxon>
    </lineage>
</organism>
<dbReference type="OrthoDB" id="10673371at2759"/>
<gene>
    <name evidence="3" type="ORF">BCR39DRAFT_503518</name>
</gene>
<comment type="caution">
    <text evidence="3">The sequence shown here is derived from an EMBL/GenBank/DDBJ whole genome shotgun (WGS) entry which is preliminary data.</text>
</comment>
<accession>A0A1Y2BJX9</accession>
<evidence type="ECO:0000313" key="4">
    <source>
        <dbReference type="Proteomes" id="UP000193986"/>
    </source>
</evidence>
<reference evidence="3 4" key="1">
    <citation type="submission" date="2016-07" db="EMBL/GenBank/DDBJ databases">
        <title>Pervasive Adenine N6-methylation of Active Genes in Fungi.</title>
        <authorList>
            <consortium name="DOE Joint Genome Institute"/>
            <person name="Mondo S.J."/>
            <person name="Dannebaum R.O."/>
            <person name="Kuo R.C."/>
            <person name="Labutti K."/>
            <person name="Haridas S."/>
            <person name="Kuo A."/>
            <person name="Salamov A."/>
            <person name="Ahrendt S.R."/>
            <person name="Lipzen A."/>
            <person name="Sullivan W."/>
            <person name="Andreopoulos W.B."/>
            <person name="Clum A."/>
            <person name="Lindquist E."/>
            <person name="Daum C."/>
            <person name="Ramamoorthy G.K."/>
            <person name="Gryganskyi A."/>
            <person name="Culley D."/>
            <person name="Magnuson J.K."/>
            <person name="James T.Y."/>
            <person name="O'Malley M.A."/>
            <person name="Stajich J.E."/>
            <person name="Spatafora J.W."/>
            <person name="Visel A."/>
            <person name="Grigoriev I.V."/>
        </authorList>
    </citation>
    <scope>NUCLEOTIDE SEQUENCE [LARGE SCALE GENOMIC DNA]</scope>
    <source>
        <strain evidence="3 4">68-887.2</strain>
    </source>
</reference>
<feature type="compositionally biased region" description="Pro residues" evidence="2">
    <location>
        <begin position="271"/>
        <end position="282"/>
    </location>
</feature>
<feature type="compositionally biased region" description="Low complexity" evidence="2">
    <location>
        <begin position="20"/>
        <end position="31"/>
    </location>
</feature>
<feature type="region of interest" description="Disordered" evidence="2">
    <location>
        <begin position="566"/>
        <end position="646"/>
    </location>
</feature>
<sequence length="646" mass="71549">MPPQRHISPAPARARRDAALRTPTRTPTRTTVSVPSMAASQVAAEIGRYAASWLKDYQPYDPIFKSESVVKALQQKIGQPFQPYAHCEQKLYPTVAVKFGLERFVPQAPLPLASRGPGCVVDSARVRCHAHTLPAFLYTSTQMSCNYCQKHGFPTLVYAYKIKSITTPSGRLSELSPLSCWVCYTKGVSNCNIPNVTLTESDSESEYTPQTPFVKDASLAGDVASQSGESIRPLNTKRLSSPRAFLSLLRSRVASAPLPTRELSPGAVSPSPAPSVRRPPTPDLRRAHVYKEVLLAARKRSRTTEPTRSPSIPPVPPLPPFVTPKFSTMQLVTAAAAVPPRSPRGSVSPRSIASVAPQSKLLAYRSDIEDSFEEAVNISDDQRRRLGRTQARMTGTVDKLFALCQSLEEQASADRQAIDSVRQERDRFQASLRTLDQRLGNYSKLVKEKDRTLETLRGKVAYLEGSLDELHQQQLAVDERVAGAALERDKADNNAARMKHLMEEALASKELSDDALLDALDEVEEVKSKIAEFERSNLSLKRQLAAYEAGTFHRKKDLQDPTLQSQDALEQEQEKVQDPERDQDHGNDRDHDLNYEQQQTQIQVQNETEAPTQTDNALMQSQQPEPNQNGPDGQPGEASLLLSTAR</sequence>
<protein>
    <submittedName>
        <fullName evidence="3">Uncharacterized protein</fullName>
    </submittedName>
</protein>
<evidence type="ECO:0000256" key="1">
    <source>
        <dbReference type="SAM" id="Coils"/>
    </source>
</evidence>
<evidence type="ECO:0000313" key="3">
    <source>
        <dbReference type="EMBL" id="ORY35081.1"/>
    </source>
</evidence>
<name>A0A1Y2BJX9_9TREE</name>
<feature type="compositionally biased region" description="Basic and acidic residues" evidence="2">
    <location>
        <begin position="572"/>
        <end position="594"/>
    </location>
</feature>
<feature type="region of interest" description="Disordered" evidence="2">
    <location>
        <begin position="298"/>
        <end position="318"/>
    </location>
</feature>
<feature type="coiled-coil region" evidence="1">
    <location>
        <begin position="404"/>
        <end position="438"/>
    </location>
</feature>
<feature type="region of interest" description="Disordered" evidence="2">
    <location>
        <begin position="1"/>
        <end position="31"/>
    </location>
</feature>
<keyword evidence="4" id="KW-1185">Reference proteome</keyword>